<dbReference type="Proteomes" id="UP001058072">
    <property type="component" value="Chromosome"/>
</dbReference>
<keyword evidence="2" id="KW-1003">Cell membrane</keyword>
<feature type="transmembrane region" description="Helical" evidence="6">
    <location>
        <begin position="170"/>
        <end position="188"/>
    </location>
</feature>
<keyword evidence="4 6" id="KW-1133">Transmembrane helix</keyword>
<feature type="transmembrane region" description="Helical" evidence="6">
    <location>
        <begin position="110"/>
        <end position="126"/>
    </location>
</feature>
<evidence type="ECO:0000313" key="7">
    <source>
        <dbReference type="EMBL" id="UUF08752.1"/>
    </source>
</evidence>
<dbReference type="PANTHER" id="PTHR10010">
    <property type="entry name" value="SOLUTE CARRIER FAMILY 34 SODIUM PHOSPHATE , MEMBER 2-RELATED"/>
    <property type="match status" value="1"/>
</dbReference>
<feature type="transmembrane region" description="Helical" evidence="6">
    <location>
        <begin position="82"/>
        <end position="104"/>
    </location>
</feature>
<comment type="subcellular location">
    <subcellularLocation>
        <location evidence="1">Cell membrane</location>
        <topology evidence="1">Multi-pass membrane protein</topology>
    </subcellularLocation>
</comment>
<dbReference type="NCBIfam" id="NF037997">
    <property type="entry name" value="Na_Pi_symport"/>
    <property type="match status" value="1"/>
</dbReference>
<evidence type="ECO:0000256" key="3">
    <source>
        <dbReference type="ARBA" id="ARBA00022692"/>
    </source>
</evidence>
<proteinExistence type="predicted"/>
<evidence type="ECO:0000256" key="2">
    <source>
        <dbReference type="ARBA" id="ARBA00022475"/>
    </source>
</evidence>
<sequence length="320" mass="34736">MTVLPIILSLFCGLALFLYGMRQMSNALKSLAGNKLKETVSTTITSPYKGAFIGCIFTALVQSSSAITVLVVGLVDTGLMTLLQATGVIMGANIGTTVTTQLITLNLTDFIPYFIFLGATLMLFSTKKNIHHIGHFLFSFGMLFLGLGIVKSSMSPIVSSGLFQRLIFNVQGNPLLCILLGMSITFLIQSSSASTAILISLVSTGAITLYTAIPILFGHEIGTCMTAILSSLSGNTAGKQAALIHFTFNLLGTLLFLPFIDTLIDFTATFSPTPERQIANAQLFFNLSTVFLFLPFSKLFVKFAEMVFHEKKQSTYRHFR</sequence>
<evidence type="ECO:0000256" key="1">
    <source>
        <dbReference type="ARBA" id="ARBA00004651"/>
    </source>
</evidence>
<keyword evidence="5 6" id="KW-0472">Membrane</keyword>
<dbReference type="PANTHER" id="PTHR10010:SF46">
    <property type="entry name" value="SODIUM-DEPENDENT PHOSPHATE TRANSPORT PROTEIN 2B"/>
    <property type="match status" value="1"/>
</dbReference>
<dbReference type="RefSeq" id="WP_212724714.1">
    <property type="nucleotide sequence ID" value="NZ_CP071250.1"/>
</dbReference>
<keyword evidence="3 6" id="KW-0812">Transmembrane</keyword>
<name>A0A9Q9CRT0_9FIRM</name>
<dbReference type="Pfam" id="PF02690">
    <property type="entry name" value="Na_Pi_cotrans"/>
    <property type="match status" value="2"/>
</dbReference>
<reference evidence="7" key="1">
    <citation type="submission" date="2021-03" db="EMBL/GenBank/DDBJ databases">
        <title>Comparative Genomics and Metabolomics in the genus Turicibacter.</title>
        <authorList>
            <person name="Maki J."/>
            <person name="Looft T."/>
        </authorList>
    </citation>
    <scope>NUCLEOTIDE SEQUENCE</scope>
    <source>
        <strain evidence="7">ISU324</strain>
    </source>
</reference>
<dbReference type="GO" id="GO:0005886">
    <property type="term" value="C:plasma membrane"/>
    <property type="evidence" value="ECO:0007669"/>
    <property type="project" value="UniProtKB-SubCell"/>
</dbReference>
<dbReference type="GO" id="GO:0005436">
    <property type="term" value="F:sodium:phosphate symporter activity"/>
    <property type="evidence" value="ECO:0007669"/>
    <property type="project" value="InterPro"/>
</dbReference>
<dbReference type="InterPro" id="IPR003841">
    <property type="entry name" value="Na/Pi_transpt"/>
</dbReference>
<gene>
    <name evidence="7" type="ORF">J0J70_01635</name>
</gene>
<dbReference type="NCBIfam" id="TIGR00704">
    <property type="entry name" value="NaPi_cotrn_rel"/>
    <property type="match status" value="1"/>
</dbReference>
<evidence type="ECO:0000256" key="5">
    <source>
        <dbReference type="ARBA" id="ARBA00023136"/>
    </source>
</evidence>
<dbReference type="InterPro" id="IPR004633">
    <property type="entry name" value="NaPi_cotrn-rel/YqeW-like"/>
</dbReference>
<dbReference type="EMBL" id="CP071250">
    <property type="protein sequence ID" value="UUF08752.1"/>
    <property type="molecule type" value="Genomic_DNA"/>
</dbReference>
<dbReference type="AlphaFoldDB" id="A0A9Q9CRT0"/>
<evidence type="ECO:0000256" key="4">
    <source>
        <dbReference type="ARBA" id="ARBA00022989"/>
    </source>
</evidence>
<evidence type="ECO:0000256" key="6">
    <source>
        <dbReference type="SAM" id="Phobius"/>
    </source>
</evidence>
<feature type="transmembrane region" description="Helical" evidence="6">
    <location>
        <begin position="281"/>
        <end position="301"/>
    </location>
</feature>
<feature type="transmembrane region" description="Helical" evidence="6">
    <location>
        <begin position="51"/>
        <end position="75"/>
    </location>
</feature>
<organism evidence="7 8">
    <name type="scientific">Turicibacter bilis</name>
    <dbReference type="NCBI Taxonomy" id="2735723"/>
    <lineage>
        <taxon>Bacteria</taxon>
        <taxon>Bacillati</taxon>
        <taxon>Bacillota</taxon>
        <taxon>Erysipelotrichia</taxon>
        <taxon>Erysipelotrichales</taxon>
        <taxon>Turicibacteraceae</taxon>
        <taxon>Turicibacter</taxon>
    </lineage>
</organism>
<evidence type="ECO:0000313" key="8">
    <source>
        <dbReference type="Proteomes" id="UP001058072"/>
    </source>
</evidence>
<feature type="transmembrane region" description="Helical" evidence="6">
    <location>
        <begin position="237"/>
        <end position="260"/>
    </location>
</feature>
<dbReference type="GO" id="GO:0044341">
    <property type="term" value="P:sodium-dependent phosphate transport"/>
    <property type="evidence" value="ECO:0007669"/>
    <property type="project" value="InterPro"/>
</dbReference>
<protein>
    <submittedName>
        <fullName evidence="7">Na/Pi cotransporter family protein</fullName>
    </submittedName>
</protein>
<accession>A0A9Q9CRT0</accession>